<name>A0A9P5YLT8_9AGAR</name>
<dbReference type="AlphaFoldDB" id="A0A9P5YLT8"/>
<evidence type="ECO:0000256" key="3">
    <source>
        <dbReference type="ARBA" id="ARBA00022833"/>
    </source>
</evidence>
<reference evidence="6" key="1">
    <citation type="submission" date="2020-11" db="EMBL/GenBank/DDBJ databases">
        <authorList>
            <consortium name="DOE Joint Genome Institute"/>
            <person name="Ahrendt S."/>
            <person name="Riley R."/>
            <person name="Andreopoulos W."/>
            <person name="Labutti K."/>
            <person name="Pangilinan J."/>
            <person name="Ruiz-Duenas F.J."/>
            <person name="Barrasa J.M."/>
            <person name="Sanchez-Garcia M."/>
            <person name="Camarero S."/>
            <person name="Miyauchi S."/>
            <person name="Serrano A."/>
            <person name="Linde D."/>
            <person name="Babiker R."/>
            <person name="Drula E."/>
            <person name="Ayuso-Fernandez I."/>
            <person name="Pacheco R."/>
            <person name="Padilla G."/>
            <person name="Ferreira P."/>
            <person name="Barriuso J."/>
            <person name="Kellner H."/>
            <person name="Castanera R."/>
            <person name="Alfaro M."/>
            <person name="Ramirez L."/>
            <person name="Pisabarro A.G."/>
            <person name="Kuo A."/>
            <person name="Tritt A."/>
            <person name="Lipzen A."/>
            <person name="He G."/>
            <person name="Yan M."/>
            <person name="Ng V."/>
            <person name="Cullen D."/>
            <person name="Martin F."/>
            <person name="Rosso M.-N."/>
            <person name="Henrissat B."/>
            <person name="Hibbett D."/>
            <person name="Martinez A.T."/>
            <person name="Grigoriev I.V."/>
        </authorList>
    </citation>
    <scope>NUCLEOTIDE SEQUENCE</scope>
    <source>
        <strain evidence="6">CIRM-BRFM 674</strain>
    </source>
</reference>
<evidence type="ECO:0000259" key="5">
    <source>
        <dbReference type="PROSITE" id="PS50865"/>
    </source>
</evidence>
<keyword evidence="3" id="KW-0862">Zinc</keyword>
<dbReference type="Proteomes" id="UP000807469">
    <property type="component" value="Unassembled WGS sequence"/>
</dbReference>
<dbReference type="InterPro" id="IPR002893">
    <property type="entry name" value="Znf_MYND"/>
</dbReference>
<proteinExistence type="predicted"/>
<dbReference type="PROSITE" id="PS50865">
    <property type="entry name" value="ZF_MYND_2"/>
    <property type="match status" value="1"/>
</dbReference>
<organism evidence="6 7">
    <name type="scientific">Pholiota conissans</name>
    <dbReference type="NCBI Taxonomy" id="109636"/>
    <lineage>
        <taxon>Eukaryota</taxon>
        <taxon>Fungi</taxon>
        <taxon>Dikarya</taxon>
        <taxon>Basidiomycota</taxon>
        <taxon>Agaricomycotina</taxon>
        <taxon>Agaricomycetes</taxon>
        <taxon>Agaricomycetidae</taxon>
        <taxon>Agaricales</taxon>
        <taxon>Agaricineae</taxon>
        <taxon>Strophariaceae</taxon>
        <taxon>Pholiota</taxon>
    </lineage>
</organism>
<evidence type="ECO:0000256" key="2">
    <source>
        <dbReference type="ARBA" id="ARBA00022771"/>
    </source>
</evidence>
<accession>A0A9P5YLT8</accession>
<keyword evidence="2 4" id="KW-0863">Zinc-finger</keyword>
<dbReference type="Gene3D" id="6.10.140.2220">
    <property type="match status" value="1"/>
</dbReference>
<evidence type="ECO:0000313" key="6">
    <source>
        <dbReference type="EMBL" id="KAF9472172.1"/>
    </source>
</evidence>
<evidence type="ECO:0000313" key="7">
    <source>
        <dbReference type="Proteomes" id="UP000807469"/>
    </source>
</evidence>
<evidence type="ECO:0000256" key="4">
    <source>
        <dbReference type="PROSITE-ProRule" id="PRU00134"/>
    </source>
</evidence>
<feature type="domain" description="MYND-type" evidence="5">
    <location>
        <begin position="405"/>
        <end position="448"/>
    </location>
</feature>
<keyword evidence="1" id="KW-0479">Metal-binding</keyword>
<comment type="caution">
    <text evidence="6">The sequence shown here is derived from an EMBL/GenBank/DDBJ whole genome shotgun (WGS) entry which is preliminary data.</text>
</comment>
<keyword evidence="7" id="KW-1185">Reference proteome</keyword>
<sequence>MDLVSSYGHSLKALFSDGEDSSFCACCMLGATAKGLFMGRRITERKSFSPNLSQDLSLWTAQMRFLFTPRTEEQTRQLLERLDRCSCKMNDPKIREYHQYGRFAEVGITFRVGEEIQSKSIAYIMTLFSILGSALEGTHFKSVARGTGAATKRWPTCPEDLMPFGPQNLIDSIIVWSRILPDSGVIFTVATQCIQFCGSLLIPYVVESSLTHHVIDCARRLFDRTWSTVRLRAETRRRGMGEAFVHQAAPFLDYFRLFFDKQLADQKVAMLDGYELKMLQVCSLLAYIADDPRLFLKKSEAFRCAMVMRAFETYRCIMTYVNPVPSILLHPDICKLRLQTSNFQILNGTIDEVSKLQTSITQGEELSLSENERFLELKLYGPFARLAITFIRSLRFGLHCSAPDCPHTLQSAGRSFQRCSGCNVASYCSKKCQTDAWHTGTYPHKTLCKILRSVVPIVGSEVLFRCEQGRDRAYYPDELAELVTEKWCQEKVPISDIFKMVGWASYRRCQPVLMIQRECDELQDGYPDYEDILAELERDGAPKAEYFDPTALTPDMNPENEYTAYRYLFENNFDLSEMARNEMNRRALQRQELLSIEG</sequence>
<gene>
    <name evidence="6" type="ORF">BDN70DRAFT_887284</name>
</gene>
<dbReference type="EMBL" id="MU155568">
    <property type="protein sequence ID" value="KAF9472172.1"/>
    <property type="molecule type" value="Genomic_DNA"/>
</dbReference>
<protein>
    <recommendedName>
        <fullName evidence="5">MYND-type domain-containing protein</fullName>
    </recommendedName>
</protein>
<dbReference type="SUPFAM" id="SSF144232">
    <property type="entry name" value="HIT/MYND zinc finger-like"/>
    <property type="match status" value="1"/>
</dbReference>
<dbReference type="GO" id="GO:0008270">
    <property type="term" value="F:zinc ion binding"/>
    <property type="evidence" value="ECO:0007669"/>
    <property type="project" value="UniProtKB-KW"/>
</dbReference>
<dbReference type="OrthoDB" id="2998255at2759"/>
<evidence type="ECO:0000256" key="1">
    <source>
        <dbReference type="ARBA" id="ARBA00022723"/>
    </source>
</evidence>
<dbReference type="Pfam" id="PF01753">
    <property type="entry name" value="zf-MYND"/>
    <property type="match status" value="1"/>
</dbReference>